<dbReference type="Gene3D" id="1.25.40.10">
    <property type="entry name" value="Tetratricopeptide repeat domain"/>
    <property type="match status" value="1"/>
</dbReference>
<keyword evidence="4" id="KW-1185">Reference proteome</keyword>
<dbReference type="STRING" id="144512.A0A0V0THW0"/>
<proteinExistence type="inferred from homology"/>
<gene>
    <name evidence="3" type="ORF">T05_6001</name>
</gene>
<dbReference type="InterPro" id="IPR006597">
    <property type="entry name" value="Sel1-like"/>
</dbReference>
<name>A0A0V0THW0_9BILA</name>
<keyword evidence="2" id="KW-0677">Repeat</keyword>
<dbReference type="Pfam" id="PF08238">
    <property type="entry name" value="Sel1"/>
    <property type="match status" value="4"/>
</dbReference>
<evidence type="ECO:0000313" key="3">
    <source>
        <dbReference type="EMBL" id="KRX38564.1"/>
    </source>
</evidence>
<feature type="non-terminal residue" evidence="3">
    <location>
        <position position="1"/>
    </location>
</feature>
<dbReference type="PANTHER" id="PTHR13891:SF1">
    <property type="entry name" value="CYTOCHROME C OXIDASE ASSEMBLY FACTOR 7"/>
    <property type="match status" value="1"/>
</dbReference>
<dbReference type="InterPro" id="IPR011990">
    <property type="entry name" value="TPR-like_helical_dom_sf"/>
</dbReference>
<dbReference type="EMBL" id="JYDJ01000263">
    <property type="protein sequence ID" value="KRX38564.1"/>
    <property type="molecule type" value="Genomic_DNA"/>
</dbReference>
<accession>A0A0V0THW0</accession>
<dbReference type="InterPro" id="IPR040239">
    <property type="entry name" value="HcpB-like"/>
</dbReference>
<dbReference type="SMART" id="SM00671">
    <property type="entry name" value="SEL1"/>
    <property type="match status" value="3"/>
</dbReference>
<comment type="similarity">
    <text evidence="1">Belongs to the hcp beta-lactamase family.</text>
</comment>
<dbReference type="Proteomes" id="UP000055048">
    <property type="component" value="Unassembled WGS sequence"/>
</dbReference>
<evidence type="ECO:0000256" key="1">
    <source>
        <dbReference type="ARBA" id="ARBA00008486"/>
    </source>
</evidence>
<sequence>LQLDVMPDIDFSNNEEVEKYLKNLYIEYTYSCNVEKRPSGRICCHLLGDYVEAYCRDFKKAFEIYKENCERTNYARSCFKYGKYLINGKFVPRDDDKAFQVLESACEDNLAIACPPYAFLNMHGTPKHPPCLEKTFEAMDKACNLEMAEACYWLSSKYATGFKTILQDRARAVEYATKACNLGLGVACDRLSNYYRKGLGTERSEKKAAEFAELAQQLRDDGKHFVHYDITG</sequence>
<evidence type="ECO:0000313" key="4">
    <source>
        <dbReference type="Proteomes" id="UP000055048"/>
    </source>
</evidence>
<protein>
    <submittedName>
        <fullName evidence="3">Sel1 repeat-containing protein 1-like protein</fullName>
    </submittedName>
</protein>
<dbReference type="AlphaFoldDB" id="A0A0V0THW0"/>
<organism evidence="3 4">
    <name type="scientific">Trichinella murrelli</name>
    <dbReference type="NCBI Taxonomy" id="144512"/>
    <lineage>
        <taxon>Eukaryota</taxon>
        <taxon>Metazoa</taxon>
        <taxon>Ecdysozoa</taxon>
        <taxon>Nematoda</taxon>
        <taxon>Enoplea</taxon>
        <taxon>Dorylaimia</taxon>
        <taxon>Trichinellida</taxon>
        <taxon>Trichinellidae</taxon>
        <taxon>Trichinella</taxon>
    </lineage>
</organism>
<dbReference type="OrthoDB" id="272077at2759"/>
<reference evidence="3 4" key="1">
    <citation type="submission" date="2015-01" db="EMBL/GenBank/DDBJ databases">
        <title>Evolution of Trichinella species and genotypes.</title>
        <authorList>
            <person name="Korhonen P.K."/>
            <person name="Edoardo P."/>
            <person name="Giuseppe L.R."/>
            <person name="Gasser R.B."/>
        </authorList>
    </citation>
    <scope>NUCLEOTIDE SEQUENCE [LARGE SCALE GENOMIC DNA]</scope>
    <source>
        <strain evidence="3">ISS417</strain>
    </source>
</reference>
<dbReference type="PANTHER" id="PTHR13891">
    <property type="entry name" value="CYTOCHROME C OXIDASE ASSEMBLY FACTOR 7"/>
    <property type="match status" value="1"/>
</dbReference>
<dbReference type="GO" id="GO:0005758">
    <property type="term" value="C:mitochondrial intermembrane space"/>
    <property type="evidence" value="ECO:0007669"/>
    <property type="project" value="TreeGrafter"/>
</dbReference>
<evidence type="ECO:0000256" key="2">
    <source>
        <dbReference type="ARBA" id="ARBA00022737"/>
    </source>
</evidence>
<dbReference type="SUPFAM" id="SSF81901">
    <property type="entry name" value="HCP-like"/>
    <property type="match status" value="1"/>
</dbReference>
<comment type="caution">
    <text evidence="3">The sequence shown here is derived from an EMBL/GenBank/DDBJ whole genome shotgun (WGS) entry which is preliminary data.</text>
</comment>